<feature type="region of interest" description="Disordered" evidence="2">
    <location>
        <begin position="131"/>
        <end position="152"/>
    </location>
</feature>
<accession>A0A6B0V768</accession>
<organism evidence="4">
    <name type="scientific">Ixodes ricinus</name>
    <name type="common">Common tick</name>
    <name type="synonym">Acarus ricinus</name>
    <dbReference type="NCBI Taxonomy" id="34613"/>
    <lineage>
        <taxon>Eukaryota</taxon>
        <taxon>Metazoa</taxon>
        <taxon>Ecdysozoa</taxon>
        <taxon>Arthropoda</taxon>
        <taxon>Chelicerata</taxon>
        <taxon>Arachnida</taxon>
        <taxon>Acari</taxon>
        <taxon>Parasitiformes</taxon>
        <taxon>Ixodida</taxon>
        <taxon>Ixodoidea</taxon>
        <taxon>Ixodidae</taxon>
        <taxon>Ixodinae</taxon>
        <taxon>Ixodes</taxon>
    </lineage>
</organism>
<dbReference type="PROSITE" id="PS51257">
    <property type="entry name" value="PROKAR_LIPOPROTEIN"/>
    <property type="match status" value="1"/>
</dbReference>
<feature type="domain" description="SWIM-type" evidence="3">
    <location>
        <begin position="73"/>
        <end position="110"/>
    </location>
</feature>
<keyword evidence="1" id="KW-0863">Zinc-finger</keyword>
<dbReference type="AlphaFoldDB" id="A0A6B0V768"/>
<reference evidence="4" key="1">
    <citation type="submission" date="2019-12" db="EMBL/GenBank/DDBJ databases">
        <title>An insight into the sialome of adult female Ixodes ricinus ticks feeding for 6 days.</title>
        <authorList>
            <person name="Perner J."/>
            <person name="Ribeiro J.M.C."/>
        </authorList>
    </citation>
    <scope>NUCLEOTIDE SEQUENCE</scope>
    <source>
        <strain evidence="4">Semi-engorged</strain>
        <tissue evidence="4">Salivary glands</tissue>
    </source>
</reference>
<protein>
    <recommendedName>
        <fullName evidence="3">SWIM-type domain-containing protein</fullName>
    </recommendedName>
</protein>
<proteinExistence type="predicted"/>
<evidence type="ECO:0000256" key="2">
    <source>
        <dbReference type="SAM" id="MobiDB-lite"/>
    </source>
</evidence>
<evidence type="ECO:0000259" key="3">
    <source>
        <dbReference type="PROSITE" id="PS50966"/>
    </source>
</evidence>
<sequence>MWRNDLEALPVLSYDTFANLCASTATSSCQQSNEPHTLPSSVSTNACDSSLGIVYARATCYGSQKKTGPSHKVLLAFELDSGAVAGAACACPAGTSNTCSHILATLRLLVLLKRKGFEEAPPELSCTELPRQGKCPRREGARPSVQDAEWGSPCESGVPVPVPVRFLDARARREEEQRQLDSFHKLGESLKRLGNHQFAAVLLAAKGPFVETKFGLAHVGSPLSYQQATLPLGFQTQVSPDVSTGSGTLGTVPEAFLSDGASPRAFADTFNVGE</sequence>
<name>A0A6B0V768_IXORI</name>
<dbReference type="InterPro" id="IPR007527">
    <property type="entry name" value="Znf_SWIM"/>
</dbReference>
<keyword evidence="1" id="KW-0479">Metal-binding</keyword>
<evidence type="ECO:0000313" key="4">
    <source>
        <dbReference type="EMBL" id="MXU97531.1"/>
    </source>
</evidence>
<dbReference type="GO" id="GO:0008270">
    <property type="term" value="F:zinc ion binding"/>
    <property type="evidence" value="ECO:0007669"/>
    <property type="project" value="UniProtKB-KW"/>
</dbReference>
<dbReference type="EMBL" id="GIFC01015448">
    <property type="protein sequence ID" value="MXU97531.1"/>
    <property type="molecule type" value="Transcribed_RNA"/>
</dbReference>
<keyword evidence="1" id="KW-0862">Zinc</keyword>
<dbReference type="PROSITE" id="PS50966">
    <property type="entry name" value="ZF_SWIM"/>
    <property type="match status" value="1"/>
</dbReference>
<evidence type="ECO:0000256" key="1">
    <source>
        <dbReference type="PROSITE-ProRule" id="PRU00325"/>
    </source>
</evidence>